<keyword evidence="5 9" id="KW-0378">Hydrolase</keyword>
<dbReference type="SMART" id="SM00239">
    <property type="entry name" value="C2"/>
    <property type="match status" value="1"/>
</dbReference>
<dbReference type="FunFam" id="2.60.40.150:FF:000030">
    <property type="entry name" value="Phospholipase A2"/>
    <property type="match status" value="1"/>
</dbReference>
<evidence type="ECO:0000313" key="13">
    <source>
        <dbReference type="Ensembl" id="ENSOKIP00005107036.1"/>
    </source>
</evidence>
<evidence type="ECO:0000256" key="8">
    <source>
        <dbReference type="ARBA" id="ARBA00023098"/>
    </source>
</evidence>
<dbReference type="EC" id="3.1.1.4" evidence="2 10"/>
<dbReference type="PANTHER" id="PTHR10728">
    <property type="entry name" value="CYTOSOLIC PHOSPHOLIPASE A2"/>
    <property type="match status" value="1"/>
</dbReference>
<evidence type="ECO:0000256" key="9">
    <source>
        <dbReference type="PROSITE-ProRule" id="PRU00555"/>
    </source>
</evidence>
<evidence type="ECO:0000256" key="6">
    <source>
        <dbReference type="ARBA" id="ARBA00022837"/>
    </source>
</evidence>
<feature type="domain" description="PLA2c" evidence="12">
    <location>
        <begin position="109"/>
        <end position="681"/>
    </location>
</feature>
<dbReference type="GO" id="GO:0047498">
    <property type="term" value="F:calcium-dependent phospholipase A2 activity"/>
    <property type="evidence" value="ECO:0007669"/>
    <property type="project" value="TreeGrafter"/>
</dbReference>
<evidence type="ECO:0000259" key="12">
    <source>
        <dbReference type="PROSITE" id="PS51210"/>
    </source>
</evidence>
<keyword evidence="4 10" id="KW-0479">Metal-binding</keyword>
<evidence type="ECO:0000259" key="11">
    <source>
        <dbReference type="PROSITE" id="PS50004"/>
    </source>
</evidence>
<sequence length="705" mass="80340">MSTYQSLTVTVLRAKNNQSHDYWSESDCYVIVRLPTASARSHRTKTVPNSKTPEWNESFHFRVHRHVKNIVELTMYDEDSIMADDLCSIVVFDISNLTPGKKETKTFLSEPVGLLYLMKDIVAGNWFISTVVSFTVIMEQVSNRLTDRWKLQPEMVFVFFTQVPVIAVVGSGGGTRAMTGLYGSLKGLQRLGLLDAMSYITGVSGSTWALATLYQEADWSQCDMDESISAMEGEITKSFFSAFTPEKLQYYRHQMEEKEKEGHMVSLIDMWGLVIEHCLYGKVQHTLSDQQKAVSEGQNPLPICTAVNLKDGVKDTTRELEWCEFTPYEVGIPKYGAYIHAEDFGSEFYLGHLVKKHPAIRTSYLLGLWSSVFSLNLTQLWRFATGGQPSWSPWLGEDVNKIETDNEPTTLDTYLFKPVTNTASALTSFFTTRPVITKIYNFMRGFFLHWNYNDNSNFTAWKDMHPDAFPNRLTPADSTLHLADSGFSINTGCPPVLRPERAVDVIMSLNYSWCEDQFEVLKRTEVYCKDHSIPFPRIDFSSLKGQPLKELYIFEDEKNPKAPTVLHFPFVNISFKEFKAPGVARKGKEEMMAGDVDVSTSSSPYLTKHLTYAAKDFRALTDLTSYNIQNNKEKILQALGRSSRGRCLWRNRTPLSSTHAIDMSPSMEEEREQHAIRSVFTLRGAILTAIYWWDVQSGYTVHLRQ</sequence>
<dbReference type="Ensembl" id="ENSOKIT00005114726.1">
    <property type="protein sequence ID" value="ENSOKIP00005107036.1"/>
    <property type="gene ID" value="ENSOKIG00005046965.1"/>
</dbReference>
<evidence type="ECO:0000256" key="4">
    <source>
        <dbReference type="ARBA" id="ARBA00022723"/>
    </source>
</evidence>
<accession>A0A8C7L592</accession>
<feature type="domain" description="C2" evidence="11">
    <location>
        <begin position="1"/>
        <end position="107"/>
    </location>
</feature>
<dbReference type="GeneTree" id="ENSGT01030000234606"/>
<dbReference type="Gene3D" id="3.40.1090.10">
    <property type="entry name" value="Cytosolic phospholipase A2 catalytic domain"/>
    <property type="match status" value="1"/>
</dbReference>
<keyword evidence="6 10" id="KW-0106">Calcium</keyword>
<organism evidence="13 14">
    <name type="scientific">Oncorhynchus kisutch</name>
    <name type="common">Coho salmon</name>
    <name type="synonym">Salmo kisutch</name>
    <dbReference type="NCBI Taxonomy" id="8019"/>
    <lineage>
        <taxon>Eukaryota</taxon>
        <taxon>Metazoa</taxon>
        <taxon>Chordata</taxon>
        <taxon>Craniata</taxon>
        <taxon>Vertebrata</taxon>
        <taxon>Euteleostomi</taxon>
        <taxon>Actinopterygii</taxon>
        <taxon>Neopterygii</taxon>
        <taxon>Teleostei</taxon>
        <taxon>Protacanthopterygii</taxon>
        <taxon>Salmoniformes</taxon>
        <taxon>Salmonidae</taxon>
        <taxon>Salmoninae</taxon>
        <taxon>Oncorhynchus</taxon>
    </lineage>
</organism>
<keyword evidence="3 10" id="KW-0963">Cytoplasm</keyword>
<proteinExistence type="predicted"/>
<evidence type="ECO:0000256" key="3">
    <source>
        <dbReference type="ARBA" id="ARBA00022490"/>
    </source>
</evidence>
<dbReference type="GO" id="GO:0005829">
    <property type="term" value="C:cytosol"/>
    <property type="evidence" value="ECO:0007669"/>
    <property type="project" value="TreeGrafter"/>
</dbReference>
<dbReference type="SMART" id="SM00022">
    <property type="entry name" value="PLAc"/>
    <property type="match status" value="1"/>
</dbReference>
<comment type="catalytic activity">
    <reaction evidence="10">
        <text>a 1,2-diacyl-sn-glycero-3-phosphocholine + H2O = a 1-acyl-sn-glycero-3-phosphocholine + a fatty acid + H(+)</text>
        <dbReference type="Rhea" id="RHEA:15801"/>
        <dbReference type="ChEBI" id="CHEBI:15377"/>
        <dbReference type="ChEBI" id="CHEBI:15378"/>
        <dbReference type="ChEBI" id="CHEBI:28868"/>
        <dbReference type="ChEBI" id="CHEBI:57643"/>
        <dbReference type="ChEBI" id="CHEBI:58168"/>
        <dbReference type="EC" id="3.1.1.4"/>
    </reaction>
</comment>
<dbReference type="InterPro" id="IPR002642">
    <property type="entry name" value="LysoPLipase_cat_dom"/>
</dbReference>
<evidence type="ECO:0000256" key="2">
    <source>
        <dbReference type="ARBA" id="ARBA00013278"/>
    </source>
</evidence>
<evidence type="ECO:0000256" key="7">
    <source>
        <dbReference type="ARBA" id="ARBA00022963"/>
    </source>
</evidence>
<dbReference type="PROSITE" id="PS51210">
    <property type="entry name" value="PLA2C"/>
    <property type="match status" value="1"/>
</dbReference>
<evidence type="ECO:0000256" key="1">
    <source>
        <dbReference type="ARBA" id="ARBA00004496"/>
    </source>
</evidence>
<protein>
    <recommendedName>
        <fullName evidence="2 10">Phospholipase A2</fullName>
        <ecNumber evidence="2 10">3.1.1.4</ecNumber>
    </recommendedName>
</protein>
<reference evidence="13" key="2">
    <citation type="submission" date="2025-09" db="UniProtKB">
        <authorList>
            <consortium name="Ensembl"/>
        </authorList>
    </citation>
    <scope>IDENTIFICATION</scope>
</reference>
<dbReference type="SUPFAM" id="SSF49562">
    <property type="entry name" value="C2 domain (Calcium/lipid-binding domain, CaLB)"/>
    <property type="match status" value="1"/>
</dbReference>
<comment type="subcellular location">
    <subcellularLocation>
        <location evidence="1">Cytoplasm</location>
    </subcellularLocation>
</comment>
<dbReference type="InterPro" id="IPR016035">
    <property type="entry name" value="Acyl_Trfase/lysoPLipase"/>
</dbReference>
<comment type="domain">
    <text evidence="10">The N-terminal C2 domain associates with lipid membranes upon calcium binding.</text>
</comment>
<evidence type="ECO:0000256" key="5">
    <source>
        <dbReference type="ARBA" id="ARBA00022801"/>
    </source>
</evidence>
<dbReference type="Pfam" id="PF00168">
    <property type="entry name" value="C2"/>
    <property type="match status" value="1"/>
</dbReference>
<dbReference type="GO" id="GO:0005509">
    <property type="term" value="F:calcium ion binding"/>
    <property type="evidence" value="ECO:0007669"/>
    <property type="project" value="TreeGrafter"/>
</dbReference>
<evidence type="ECO:0000256" key="10">
    <source>
        <dbReference type="RuleBase" id="RU362102"/>
    </source>
</evidence>
<dbReference type="AlphaFoldDB" id="A0A8C7L592"/>
<dbReference type="Pfam" id="PF01735">
    <property type="entry name" value="PLA2_B"/>
    <property type="match status" value="1"/>
</dbReference>
<dbReference type="Proteomes" id="UP000694557">
    <property type="component" value="Unassembled WGS sequence"/>
</dbReference>
<keyword evidence="8 9" id="KW-0443">Lipid metabolism</keyword>
<name>A0A8C7L592_ONCKI</name>
<dbReference type="InterPro" id="IPR000008">
    <property type="entry name" value="C2_dom"/>
</dbReference>
<dbReference type="SUPFAM" id="SSF52151">
    <property type="entry name" value="FabD/lysophospholipase-like"/>
    <property type="match status" value="1"/>
</dbReference>
<reference evidence="13" key="1">
    <citation type="submission" date="2025-08" db="UniProtKB">
        <authorList>
            <consortium name="Ensembl"/>
        </authorList>
    </citation>
    <scope>IDENTIFICATION</scope>
</reference>
<dbReference type="PANTHER" id="PTHR10728:SF32">
    <property type="entry name" value="CYTOSOLIC PHOSPHOLIPASE A2 BETA"/>
    <property type="match status" value="1"/>
</dbReference>
<dbReference type="GO" id="GO:0005544">
    <property type="term" value="F:calcium-dependent phospholipid binding"/>
    <property type="evidence" value="ECO:0007669"/>
    <property type="project" value="TreeGrafter"/>
</dbReference>
<dbReference type="GO" id="GO:0046475">
    <property type="term" value="P:glycerophospholipid catabolic process"/>
    <property type="evidence" value="ECO:0007669"/>
    <property type="project" value="TreeGrafter"/>
</dbReference>
<dbReference type="PROSITE" id="PS50004">
    <property type="entry name" value="C2"/>
    <property type="match status" value="1"/>
</dbReference>
<dbReference type="Gene3D" id="2.60.40.150">
    <property type="entry name" value="C2 domain"/>
    <property type="match status" value="1"/>
</dbReference>
<keyword evidence="14" id="KW-1185">Reference proteome</keyword>
<gene>
    <name evidence="13" type="primary">LOC109899096</name>
</gene>
<dbReference type="InterPro" id="IPR035892">
    <property type="entry name" value="C2_domain_sf"/>
</dbReference>
<keyword evidence="7 9" id="KW-0442">Lipid degradation</keyword>
<evidence type="ECO:0000313" key="14">
    <source>
        <dbReference type="Proteomes" id="UP000694557"/>
    </source>
</evidence>